<keyword evidence="6" id="KW-1185">Reference proteome</keyword>
<evidence type="ECO:0000313" key="6">
    <source>
        <dbReference type="Proteomes" id="UP000235371"/>
    </source>
</evidence>
<evidence type="ECO:0000259" key="4">
    <source>
        <dbReference type="Pfam" id="PF03446"/>
    </source>
</evidence>
<keyword evidence="2" id="KW-0560">Oxidoreductase</keyword>
<dbReference type="PANTHER" id="PTHR43580">
    <property type="entry name" value="OXIDOREDUCTASE GLYR1-RELATED"/>
    <property type="match status" value="1"/>
</dbReference>
<dbReference type="PIRSF" id="PIRSF000103">
    <property type="entry name" value="HIBADH"/>
    <property type="match status" value="1"/>
</dbReference>
<dbReference type="STRING" id="1095630.A0A2J6TCL9"/>
<dbReference type="Proteomes" id="UP000235371">
    <property type="component" value="Unassembled WGS sequence"/>
</dbReference>
<comment type="similarity">
    <text evidence="1">Belongs to the HIBADH-related family. NP60 subfamily.</text>
</comment>
<dbReference type="InParanoid" id="A0A2J6TCL9"/>
<name>A0A2J6TCL9_9HELO</name>
<dbReference type="SUPFAM" id="SSF51735">
    <property type="entry name" value="NAD(P)-binding Rossmann-fold domains"/>
    <property type="match status" value="1"/>
</dbReference>
<evidence type="ECO:0000256" key="2">
    <source>
        <dbReference type="ARBA" id="ARBA00023002"/>
    </source>
</evidence>
<gene>
    <name evidence="5" type="ORF">K444DRAFT_560785</name>
</gene>
<dbReference type="InterPro" id="IPR051265">
    <property type="entry name" value="HIBADH-related_NP60_sf"/>
</dbReference>
<dbReference type="PANTHER" id="PTHR43580:SF3">
    <property type="entry name" value="6-PHOSPHOGLUCONATE DEHYDROGENASE FAMILY PROTEIN (AFU_ORTHOLOGUE AFUA_2G11600)"/>
    <property type="match status" value="1"/>
</dbReference>
<dbReference type="AlphaFoldDB" id="A0A2J6TCL9"/>
<dbReference type="InterPro" id="IPR013328">
    <property type="entry name" value="6PGD_dom2"/>
</dbReference>
<evidence type="ECO:0000256" key="1">
    <source>
        <dbReference type="ARBA" id="ARBA00007598"/>
    </source>
</evidence>
<evidence type="ECO:0000313" key="5">
    <source>
        <dbReference type="EMBL" id="PMD60780.1"/>
    </source>
</evidence>
<dbReference type="GO" id="GO:0050661">
    <property type="term" value="F:NADP binding"/>
    <property type="evidence" value="ECO:0007669"/>
    <property type="project" value="InterPro"/>
</dbReference>
<dbReference type="RefSeq" id="XP_024737684.1">
    <property type="nucleotide sequence ID" value="XM_024876912.1"/>
</dbReference>
<dbReference type="Pfam" id="PF03446">
    <property type="entry name" value="NAD_binding_2"/>
    <property type="match status" value="1"/>
</dbReference>
<dbReference type="InterPro" id="IPR006115">
    <property type="entry name" value="6PGDH_NADP-bd"/>
</dbReference>
<dbReference type="GO" id="GO:0016491">
    <property type="term" value="F:oxidoreductase activity"/>
    <property type="evidence" value="ECO:0007669"/>
    <property type="project" value="UniProtKB-KW"/>
</dbReference>
<accession>A0A2J6TCL9</accession>
<sequence length="307" mass="32721">MTQTPKMAPQLAFLGMGALGKPISKNLVLNGKLEKSLILWNRTSSRAYEHSAQIGNSVVAETIKDAVSMSDIVWSCLADQDAVFETFEIILKEDIKGKLFVECSTMAIEATNDLARRVVDSGGEFVAMPVFGEPGMANRAMLTCIPAGAAESVQKVVPYVVGIIGRSIVDLSGQSPGSASHAKIVGTVMVVQMIESVSEAHVLAEKSGLPAESLHKVINAVFGGPFSVYSNRMMSGSYFREPVIAIGTARTAVEHVAELTQQSSIQLGAFKVASMHMEMVEKYAGAKGDIAGIYGAVRMESGLKFEN</sequence>
<dbReference type="Gene3D" id="3.40.50.720">
    <property type="entry name" value="NAD(P)-binding Rossmann-like Domain"/>
    <property type="match status" value="1"/>
</dbReference>
<dbReference type="InterPro" id="IPR008927">
    <property type="entry name" value="6-PGluconate_DH-like_C_sf"/>
</dbReference>
<protein>
    <submittedName>
        <fullName evidence="5">NAD(P)-binding protein</fullName>
    </submittedName>
</protein>
<feature type="active site" evidence="3">
    <location>
        <position position="183"/>
    </location>
</feature>
<dbReference type="InterPro" id="IPR036291">
    <property type="entry name" value="NAD(P)-bd_dom_sf"/>
</dbReference>
<reference evidence="5 6" key="1">
    <citation type="submission" date="2016-04" db="EMBL/GenBank/DDBJ databases">
        <title>A degradative enzymes factory behind the ericoid mycorrhizal symbiosis.</title>
        <authorList>
            <consortium name="DOE Joint Genome Institute"/>
            <person name="Martino E."/>
            <person name="Morin E."/>
            <person name="Grelet G."/>
            <person name="Kuo A."/>
            <person name="Kohler A."/>
            <person name="Daghino S."/>
            <person name="Barry K."/>
            <person name="Choi C."/>
            <person name="Cichocki N."/>
            <person name="Clum A."/>
            <person name="Copeland A."/>
            <person name="Hainaut M."/>
            <person name="Haridas S."/>
            <person name="Labutti K."/>
            <person name="Lindquist E."/>
            <person name="Lipzen A."/>
            <person name="Khouja H.-R."/>
            <person name="Murat C."/>
            <person name="Ohm R."/>
            <person name="Olson A."/>
            <person name="Spatafora J."/>
            <person name="Veneault-Fourrey C."/>
            <person name="Henrissat B."/>
            <person name="Grigoriev I."/>
            <person name="Martin F."/>
            <person name="Perotto S."/>
        </authorList>
    </citation>
    <scope>NUCLEOTIDE SEQUENCE [LARGE SCALE GENOMIC DNA]</scope>
    <source>
        <strain evidence="5 6">E</strain>
    </source>
</reference>
<dbReference type="InterPro" id="IPR015815">
    <property type="entry name" value="HIBADH-related"/>
</dbReference>
<dbReference type="OrthoDB" id="435038at2759"/>
<dbReference type="EMBL" id="KZ613788">
    <property type="protein sequence ID" value="PMD60780.1"/>
    <property type="molecule type" value="Genomic_DNA"/>
</dbReference>
<proteinExistence type="inferred from homology"/>
<evidence type="ECO:0000256" key="3">
    <source>
        <dbReference type="PIRSR" id="PIRSR000103-1"/>
    </source>
</evidence>
<dbReference type="GeneID" id="36584989"/>
<dbReference type="SUPFAM" id="SSF48179">
    <property type="entry name" value="6-phosphogluconate dehydrogenase C-terminal domain-like"/>
    <property type="match status" value="1"/>
</dbReference>
<dbReference type="Gene3D" id="1.10.1040.10">
    <property type="entry name" value="N-(1-d-carboxylethyl)-l-norvaline Dehydrogenase, domain 2"/>
    <property type="match status" value="1"/>
</dbReference>
<organism evidence="5 6">
    <name type="scientific">Hyaloscypha bicolor E</name>
    <dbReference type="NCBI Taxonomy" id="1095630"/>
    <lineage>
        <taxon>Eukaryota</taxon>
        <taxon>Fungi</taxon>
        <taxon>Dikarya</taxon>
        <taxon>Ascomycota</taxon>
        <taxon>Pezizomycotina</taxon>
        <taxon>Leotiomycetes</taxon>
        <taxon>Helotiales</taxon>
        <taxon>Hyaloscyphaceae</taxon>
        <taxon>Hyaloscypha</taxon>
        <taxon>Hyaloscypha bicolor</taxon>
    </lineage>
</organism>
<feature type="domain" description="6-phosphogluconate dehydrogenase NADP-binding" evidence="4">
    <location>
        <begin position="11"/>
        <end position="160"/>
    </location>
</feature>